<protein>
    <submittedName>
        <fullName evidence="1">Uncharacterized protein</fullName>
    </submittedName>
</protein>
<dbReference type="OMA" id="QWPQPTL"/>
<dbReference type="EMBL" id="LJSK01000057">
    <property type="protein sequence ID" value="KPI88247.1"/>
    <property type="molecule type" value="Genomic_DNA"/>
</dbReference>
<dbReference type="Gene3D" id="2.40.50.140">
    <property type="entry name" value="Nucleic acid-binding proteins"/>
    <property type="match status" value="1"/>
</dbReference>
<dbReference type="InterPro" id="IPR012340">
    <property type="entry name" value="NA-bd_OB-fold"/>
</dbReference>
<proteinExistence type="predicted"/>
<name>A0A0N0P7E9_LEPSE</name>
<evidence type="ECO:0000313" key="2">
    <source>
        <dbReference type="Proteomes" id="UP000038009"/>
    </source>
</evidence>
<reference evidence="1 2" key="1">
    <citation type="journal article" date="2015" name="PLoS Pathog.">
        <title>Leptomonas seymouri: Adaptations to the Dixenous Life Cycle Analyzed by Genome Sequencing, Transcriptome Profiling and Co-infection with Leishmania donovani.</title>
        <authorList>
            <person name="Kraeva N."/>
            <person name="Butenko A."/>
            <person name="Hlavacova J."/>
            <person name="Kostygov A."/>
            <person name="Myskova J."/>
            <person name="Grybchuk D."/>
            <person name="Lestinova T."/>
            <person name="Votypka J."/>
            <person name="Volf P."/>
            <person name="Opperdoes F."/>
            <person name="Flegontov P."/>
            <person name="Lukes J."/>
            <person name="Yurchenko V."/>
        </authorList>
    </citation>
    <scope>NUCLEOTIDE SEQUENCE [LARGE SCALE GENOMIC DNA]</scope>
    <source>
        <strain evidence="1 2">ATCC 30220</strain>
    </source>
</reference>
<dbReference type="OrthoDB" id="271963at2759"/>
<evidence type="ECO:0000313" key="1">
    <source>
        <dbReference type="EMBL" id="KPI88247.1"/>
    </source>
</evidence>
<gene>
    <name evidence="1" type="ORF">ABL78_2671</name>
</gene>
<organism evidence="1 2">
    <name type="scientific">Leptomonas seymouri</name>
    <dbReference type="NCBI Taxonomy" id="5684"/>
    <lineage>
        <taxon>Eukaryota</taxon>
        <taxon>Discoba</taxon>
        <taxon>Euglenozoa</taxon>
        <taxon>Kinetoplastea</taxon>
        <taxon>Metakinetoplastina</taxon>
        <taxon>Trypanosomatida</taxon>
        <taxon>Trypanosomatidae</taxon>
        <taxon>Leishmaniinae</taxon>
        <taxon>Leptomonas</taxon>
    </lineage>
</organism>
<dbReference type="VEuPathDB" id="TriTrypDB:Lsey_0057_0220"/>
<sequence>MEALTTGFCEAALLQHLAVGEVEGWHRQWPQPTLQIVDVQRYPRRPTIESGPCRFYLAASDGSSLVWLVVPPRTPLEEAIAGFELEVGCCVTLLSHTLVTAANGLNVVVPQQVKYSSNTLRLLGQPTCHEGLFSLSTSSPLQRCSEGKGRGIAGTGSAAARRPSHRIAVRDFLENPERALGNWSIAVRVVWRGREYQMNSSSRTFGSTSVGASTPRYVFRCLLIDERGDGIVAAFFGGEELLDRVRLHDCLLLAQGTVKWCAGEMAAPVELQFGEKSIEGTVDAERAQQAFPFYPAALVGELAEDLRTVSEVLADAQVGDFTSVVGRVVAVQASTQITTKRGRVWRCVVTLADDTNSIISNSSSGGGIAVRGINRSSCYVDATLWGDIAESVEPSIGELWVFHSCAVHLFQQRKTLSSRASTMAVQLRPLPHPTETPAAAPPSVCSSNKAASANTPLLATANTKSVAVNADVFLPAPGSKSVQFVLDLHEASPTLPVLAHVQEVVAPLLTWNCVACRDAVTVGSHDHRSEFLAEHCHVCGGTELSPKYHLRVWLSDGLSTALVTLHGSTAEMLLESTALQVARTLQQRPVASLELRARLVGVPVLMWLLMDEASESGTKCYIAAACKHVHCASICDTLLSAIEAFTGDLGGGSAELPSGA</sequence>
<keyword evidence="2" id="KW-1185">Reference proteome</keyword>
<dbReference type="AlphaFoldDB" id="A0A0N0P7E9"/>
<accession>A0A0N0P7E9</accession>
<dbReference type="SUPFAM" id="SSF50249">
    <property type="entry name" value="Nucleic acid-binding proteins"/>
    <property type="match status" value="2"/>
</dbReference>
<dbReference type="Proteomes" id="UP000038009">
    <property type="component" value="Unassembled WGS sequence"/>
</dbReference>
<comment type="caution">
    <text evidence="1">The sequence shown here is derived from an EMBL/GenBank/DDBJ whole genome shotgun (WGS) entry which is preliminary data.</text>
</comment>